<evidence type="ECO:0000256" key="1">
    <source>
        <dbReference type="ARBA" id="ARBA00022737"/>
    </source>
</evidence>
<dbReference type="Gramene" id="Kaladp1246s0001.1.v1.1">
    <property type="protein sequence ID" value="Kaladp1246s0001.1.v1.1"/>
    <property type="gene ID" value="Kaladp1246s0001.v1.1"/>
</dbReference>
<name>A0A7N0VKM1_KALFE</name>
<dbReference type="Gene3D" id="1.25.40.10">
    <property type="entry name" value="Tetratricopeptide repeat domain"/>
    <property type="match status" value="4"/>
</dbReference>
<protein>
    <recommendedName>
        <fullName evidence="5">Chlororespiratory reduction 4</fullName>
    </recommendedName>
</protein>
<feature type="repeat" description="PPR" evidence="2">
    <location>
        <begin position="254"/>
        <end position="288"/>
    </location>
</feature>
<dbReference type="FunFam" id="1.25.40.10:FF:000184">
    <property type="entry name" value="Pentatricopeptide repeat-containing protein, chloroplastic"/>
    <property type="match status" value="1"/>
</dbReference>
<dbReference type="Gramene" id="Kaladp1246s0001.2.v1.1">
    <property type="protein sequence ID" value="Kaladp1246s0001.2.v1.1"/>
    <property type="gene ID" value="Kaladp1246s0001.v1.1"/>
</dbReference>
<dbReference type="Gramene" id="Kaladp1246s0001.3.v1.1">
    <property type="protein sequence ID" value="Kaladp1246s0001.3.v1.1"/>
    <property type="gene ID" value="Kaladp1246s0001.v1.1"/>
</dbReference>
<dbReference type="Pfam" id="PF13041">
    <property type="entry name" value="PPR_2"/>
    <property type="match status" value="3"/>
</dbReference>
<dbReference type="EnsemblPlants" id="Kaladp1246s0001.3.v1.1">
    <property type="protein sequence ID" value="Kaladp1246s0001.3.v1.1"/>
    <property type="gene ID" value="Kaladp1246s0001.v1.1"/>
</dbReference>
<dbReference type="OMA" id="EVHCVVI"/>
<feature type="repeat" description="PPR" evidence="2">
    <location>
        <begin position="387"/>
        <end position="421"/>
    </location>
</feature>
<dbReference type="EnsemblPlants" id="Kaladp1246s0001.2.v1.1">
    <property type="protein sequence ID" value="Kaladp1246s0001.2.v1.1"/>
    <property type="gene ID" value="Kaladp1246s0001.v1.1"/>
</dbReference>
<proteinExistence type="predicted"/>
<sequence length="612" mass="68739">MLTKFNPGHKNLSMSVKPFITPLHILIEDKFISLLQSSCKTLRHLHQIWAQIITHGIQHSEYVAPRLVSACAQLDRMPLAVQFFRQLPHPNVMLCNAMLRGYLRNDSCEDVLRLFSHMKTAAIQPNCFTYPFVLRSCVKISALREGEQVYSDLTKTGFKSNSFVGTTLIDMYAKEKLTRYAHKIFAEMLEKNVVAWTSMIRAYLSVGNIHSARGLFDLAPDRDVILWNIMISGYIETGDMASAQILFDKFPNRDVMSWNTMLNGYAKSGNIAACEKLFEEMPARNVLSWNGLIGAYAHSGLRFKVLDSFKRMLLESDALPNDATLVTVLSECSKLGALDLGKWVHVYAENNALGTNVYVQNALIDMYAKCGVVESAMEVFSNMTVKDIISWNTIIGGLAIHGRGINALELFNQMIRAKEKPDGITFLGVLCACMHMGLVEDGLLYFQSMVDDYSVVPQIEHYGCIVDLLARSGFVARALEFIMKMPMQADAVIWATLLGASRTYKNIQVAELALERLAELEPTNPANYVMLSNVYRDAARWKDVARLKVAVRDTGSKKVPGCSLVEIDDAVVEFFALDERHPKSHEIYVCLRGLTNLLRMSGYAPDLRRLGR</sequence>
<keyword evidence="4" id="KW-1185">Reference proteome</keyword>
<dbReference type="InterPro" id="IPR002885">
    <property type="entry name" value="PPR_rpt"/>
</dbReference>
<dbReference type="Pfam" id="PF20431">
    <property type="entry name" value="E_motif"/>
    <property type="match status" value="1"/>
</dbReference>
<evidence type="ECO:0000313" key="4">
    <source>
        <dbReference type="Proteomes" id="UP000594263"/>
    </source>
</evidence>
<dbReference type="PANTHER" id="PTHR47926">
    <property type="entry name" value="PENTATRICOPEPTIDE REPEAT-CONTAINING PROTEIN"/>
    <property type="match status" value="1"/>
</dbReference>
<evidence type="ECO:0000313" key="3">
    <source>
        <dbReference type="EnsemblPlants" id="Kaladp1246s0001.3.v1.1"/>
    </source>
</evidence>
<dbReference type="Pfam" id="PF01535">
    <property type="entry name" value="PPR"/>
    <property type="match status" value="4"/>
</dbReference>
<reference evidence="3" key="1">
    <citation type="submission" date="2021-01" db="UniProtKB">
        <authorList>
            <consortium name="EnsemblPlants"/>
        </authorList>
    </citation>
    <scope>IDENTIFICATION</scope>
</reference>
<dbReference type="EnsemblPlants" id="Kaladp1246s0001.1.v1.1">
    <property type="protein sequence ID" value="Kaladp1246s0001.1.v1.1"/>
    <property type="gene ID" value="Kaladp1246s0001.v1.1"/>
</dbReference>
<keyword evidence="1" id="KW-0677">Repeat</keyword>
<dbReference type="NCBIfam" id="TIGR00756">
    <property type="entry name" value="PPR"/>
    <property type="match status" value="4"/>
</dbReference>
<feature type="repeat" description="PPR" evidence="2">
    <location>
        <begin position="356"/>
        <end position="386"/>
    </location>
</feature>
<dbReference type="GO" id="GO:0009451">
    <property type="term" value="P:RNA modification"/>
    <property type="evidence" value="ECO:0007669"/>
    <property type="project" value="InterPro"/>
</dbReference>
<dbReference type="InterPro" id="IPR011990">
    <property type="entry name" value="TPR-like_helical_dom_sf"/>
</dbReference>
<evidence type="ECO:0000256" key="2">
    <source>
        <dbReference type="PROSITE-ProRule" id="PRU00708"/>
    </source>
</evidence>
<dbReference type="InterPro" id="IPR046960">
    <property type="entry name" value="PPR_At4g14850-like_plant"/>
</dbReference>
<feature type="repeat" description="PPR" evidence="2">
    <location>
        <begin position="91"/>
        <end position="125"/>
    </location>
</feature>
<accession>A0A7N0VKM1</accession>
<dbReference type="PANTHER" id="PTHR47926:SF371">
    <property type="entry name" value="TETRATRICOPEPTIDE REPEAT-LIKE SUPERFAMILY PROTEIN"/>
    <property type="match status" value="1"/>
</dbReference>
<dbReference type="PROSITE" id="PS51375">
    <property type="entry name" value="PPR"/>
    <property type="match status" value="5"/>
</dbReference>
<dbReference type="InterPro" id="IPR046848">
    <property type="entry name" value="E_motif"/>
</dbReference>
<dbReference type="Proteomes" id="UP000594263">
    <property type="component" value="Unplaced"/>
</dbReference>
<dbReference type="GO" id="GO:0003723">
    <property type="term" value="F:RNA binding"/>
    <property type="evidence" value="ECO:0007669"/>
    <property type="project" value="InterPro"/>
</dbReference>
<dbReference type="AlphaFoldDB" id="A0A7N0VKM1"/>
<feature type="repeat" description="PPR" evidence="2">
    <location>
        <begin position="192"/>
        <end position="226"/>
    </location>
</feature>
<evidence type="ECO:0008006" key="5">
    <source>
        <dbReference type="Google" id="ProtNLM"/>
    </source>
</evidence>
<dbReference type="SUPFAM" id="SSF48452">
    <property type="entry name" value="TPR-like"/>
    <property type="match status" value="1"/>
</dbReference>
<organism evidence="3 4">
    <name type="scientific">Kalanchoe fedtschenkoi</name>
    <name type="common">Lavender scallops</name>
    <name type="synonym">South American air plant</name>
    <dbReference type="NCBI Taxonomy" id="63787"/>
    <lineage>
        <taxon>Eukaryota</taxon>
        <taxon>Viridiplantae</taxon>
        <taxon>Streptophyta</taxon>
        <taxon>Embryophyta</taxon>
        <taxon>Tracheophyta</taxon>
        <taxon>Spermatophyta</taxon>
        <taxon>Magnoliopsida</taxon>
        <taxon>eudicotyledons</taxon>
        <taxon>Gunneridae</taxon>
        <taxon>Pentapetalae</taxon>
        <taxon>Saxifragales</taxon>
        <taxon>Crassulaceae</taxon>
        <taxon>Kalanchoe</taxon>
    </lineage>
</organism>